<protein>
    <recommendedName>
        <fullName evidence="4">Outer membrane protein beta-barrel domain-containing protein</fullName>
    </recommendedName>
</protein>
<evidence type="ECO:0000313" key="2">
    <source>
        <dbReference type="EMBL" id="SEA89513.1"/>
    </source>
</evidence>
<dbReference type="RefSeq" id="WP_074762208.1">
    <property type="nucleotide sequence ID" value="NZ_FNRF01000006.1"/>
</dbReference>
<dbReference type="AlphaFoldDB" id="A0A1H4EWT8"/>
<dbReference type="OrthoDB" id="597504at2"/>
<proteinExistence type="predicted"/>
<sequence length="355" mass="39474">MKKIVLAITAALAVNLAYAQNNTDASSKKNVFATESKKFTLSTVTDWMKDKGVFQNLDVSVTAGTTGIGIDVASRVHEDVQLRLGYEYMPRFKKSIYFPVEVGGEPAELYDANGNRIESKFDRLSKMLTTFTGYSVDTEIEMIGKPTMNNLKFLVDVFPFKNKHWHVTGGFYWGPSQFASAVNSTEAMTSLLGVGIYNSFYERVLNESETGEPVMSLTIGGQPFNLELNPDQQETILKNGRMGFRVGDRKDTGEPYLMEPDENGMVTVRAKSNSFKPYLGFGYGGKLLKSRDDWQVSFDAGMMFWGGTPSLITHDGTNLTKDVENISGKVGDWVDLLGGFKVYPVLSVRFTKTIF</sequence>
<evidence type="ECO:0000256" key="1">
    <source>
        <dbReference type="SAM" id="SignalP"/>
    </source>
</evidence>
<gene>
    <name evidence="2" type="ORF">SAMN05216462_3024</name>
</gene>
<evidence type="ECO:0008006" key="4">
    <source>
        <dbReference type="Google" id="ProtNLM"/>
    </source>
</evidence>
<keyword evidence="1" id="KW-0732">Signal</keyword>
<accession>A0A1H4EWT8</accession>
<organism evidence="2 3">
    <name type="scientific">Xylanibacter ruminicola</name>
    <name type="common">Prevotella ruminicola</name>
    <dbReference type="NCBI Taxonomy" id="839"/>
    <lineage>
        <taxon>Bacteria</taxon>
        <taxon>Pseudomonadati</taxon>
        <taxon>Bacteroidota</taxon>
        <taxon>Bacteroidia</taxon>
        <taxon>Bacteroidales</taxon>
        <taxon>Prevotellaceae</taxon>
        <taxon>Xylanibacter</taxon>
    </lineage>
</organism>
<feature type="chain" id="PRO_5010350560" description="Outer membrane protein beta-barrel domain-containing protein" evidence="1">
    <location>
        <begin position="20"/>
        <end position="355"/>
    </location>
</feature>
<dbReference type="Gene3D" id="2.40.160.170">
    <property type="match status" value="1"/>
</dbReference>
<feature type="signal peptide" evidence="1">
    <location>
        <begin position="1"/>
        <end position="19"/>
    </location>
</feature>
<name>A0A1H4EWT8_XYLRU</name>
<evidence type="ECO:0000313" key="3">
    <source>
        <dbReference type="Proteomes" id="UP000182257"/>
    </source>
</evidence>
<dbReference type="EMBL" id="FNRF01000006">
    <property type="protein sequence ID" value="SEA89513.1"/>
    <property type="molecule type" value="Genomic_DNA"/>
</dbReference>
<reference evidence="2 3" key="1">
    <citation type="submission" date="2016-10" db="EMBL/GenBank/DDBJ databases">
        <authorList>
            <person name="de Groot N.N."/>
        </authorList>
    </citation>
    <scope>NUCLEOTIDE SEQUENCE [LARGE SCALE GENOMIC DNA]</scope>
    <source>
        <strain evidence="2 3">D31d</strain>
    </source>
</reference>
<dbReference type="Proteomes" id="UP000182257">
    <property type="component" value="Unassembled WGS sequence"/>
</dbReference>